<organism evidence="18 19">
    <name type="scientific">Aspergillus violaceofuscus (strain CBS 115571)</name>
    <dbReference type="NCBI Taxonomy" id="1450538"/>
    <lineage>
        <taxon>Eukaryota</taxon>
        <taxon>Fungi</taxon>
        <taxon>Dikarya</taxon>
        <taxon>Ascomycota</taxon>
        <taxon>Pezizomycotina</taxon>
        <taxon>Eurotiomycetes</taxon>
        <taxon>Eurotiomycetidae</taxon>
        <taxon>Eurotiales</taxon>
        <taxon>Aspergillaceae</taxon>
        <taxon>Aspergillus</taxon>
    </lineage>
</organism>
<evidence type="ECO:0000256" key="12">
    <source>
        <dbReference type="ARBA" id="ARBA00023242"/>
    </source>
</evidence>
<dbReference type="InterPro" id="IPR017853">
    <property type="entry name" value="GH"/>
</dbReference>
<evidence type="ECO:0000256" key="5">
    <source>
        <dbReference type="ARBA" id="ARBA00022723"/>
    </source>
</evidence>
<dbReference type="SMART" id="SM00066">
    <property type="entry name" value="GAL4"/>
    <property type="match status" value="1"/>
</dbReference>
<dbReference type="GO" id="GO:0030245">
    <property type="term" value="P:cellulose catabolic process"/>
    <property type="evidence" value="ECO:0007669"/>
    <property type="project" value="UniProtKB-UniPathway"/>
</dbReference>
<keyword evidence="12" id="KW-0539">Nucleus</keyword>
<evidence type="ECO:0000256" key="1">
    <source>
        <dbReference type="ARBA" id="ARBA00000448"/>
    </source>
</evidence>
<keyword evidence="15" id="KW-0624">Polysaccharide degradation</keyword>
<dbReference type="Gene3D" id="4.10.240.10">
    <property type="entry name" value="Zn(2)-C6 fungal-type DNA-binding domain"/>
    <property type="match status" value="1"/>
</dbReference>
<dbReference type="Gene3D" id="2.60.40.10">
    <property type="entry name" value="Immunoglobulins"/>
    <property type="match status" value="1"/>
</dbReference>
<keyword evidence="13" id="KW-0119">Carbohydrate metabolism</keyword>
<dbReference type="SUPFAM" id="SSF57701">
    <property type="entry name" value="Zn2/Cys6 DNA-binding domain"/>
    <property type="match status" value="1"/>
</dbReference>
<keyword evidence="9" id="KW-0238">DNA-binding</keyword>
<evidence type="ECO:0000256" key="11">
    <source>
        <dbReference type="ARBA" id="ARBA00023180"/>
    </source>
</evidence>
<dbReference type="SMART" id="SM01217">
    <property type="entry name" value="Fn3_like"/>
    <property type="match status" value="1"/>
</dbReference>
<dbReference type="GO" id="GO:0000981">
    <property type="term" value="F:DNA-binding transcription factor activity, RNA polymerase II-specific"/>
    <property type="evidence" value="ECO:0007669"/>
    <property type="project" value="InterPro"/>
</dbReference>
<dbReference type="Gene3D" id="3.40.50.1700">
    <property type="entry name" value="Glycoside hydrolase family 3 C-terminal domain"/>
    <property type="match status" value="1"/>
</dbReference>
<dbReference type="OMA" id="ANDSCEF"/>
<dbReference type="Pfam" id="PF01915">
    <property type="entry name" value="Glyco_hydro_3_C"/>
    <property type="match status" value="1"/>
</dbReference>
<keyword evidence="8" id="KW-0805">Transcription regulation</keyword>
<keyword evidence="5" id="KW-0479">Metal-binding</keyword>
<dbReference type="InterPro" id="IPR036864">
    <property type="entry name" value="Zn2-C6_fun-type_DNA-bd_sf"/>
</dbReference>
<dbReference type="CDD" id="cd12148">
    <property type="entry name" value="fungal_TF_MHR"/>
    <property type="match status" value="1"/>
</dbReference>
<dbReference type="Pfam" id="PF00172">
    <property type="entry name" value="Zn_clus"/>
    <property type="match status" value="1"/>
</dbReference>
<dbReference type="SMART" id="SM00758">
    <property type="entry name" value="PA14"/>
    <property type="match status" value="1"/>
</dbReference>
<evidence type="ECO:0000313" key="18">
    <source>
        <dbReference type="EMBL" id="PYI13743.1"/>
    </source>
</evidence>
<evidence type="ECO:0000256" key="13">
    <source>
        <dbReference type="ARBA" id="ARBA00023277"/>
    </source>
</evidence>
<evidence type="ECO:0000256" key="4">
    <source>
        <dbReference type="ARBA" id="ARBA00012744"/>
    </source>
</evidence>
<evidence type="ECO:0000256" key="6">
    <source>
        <dbReference type="ARBA" id="ARBA00022801"/>
    </source>
</evidence>
<dbReference type="PANTHER" id="PTHR42715:SF10">
    <property type="entry name" value="BETA-GLUCOSIDASE"/>
    <property type="match status" value="1"/>
</dbReference>
<keyword evidence="10" id="KW-0804">Transcription</keyword>
<evidence type="ECO:0000256" key="10">
    <source>
        <dbReference type="ARBA" id="ARBA00023163"/>
    </source>
</evidence>
<dbReference type="PROSITE" id="PS00463">
    <property type="entry name" value="ZN2_CY6_FUNGAL_1"/>
    <property type="match status" value="1"/>
</dbReference>
<dbReference type="PANTHER" id="PTHR42715">
    <property type="entry name" value="BETA-GLUCOSIDASE"/>
    <property type="match status" value="1"/>
</dbReference>
<reference evidence="18 19" key="1">
    <citation type="submission" date="2018-02" db="EMBL/GenBank/DDBJ databases">
        <title>The genomes of Aspergillus section Nigri reveals drivers in fungal speciation.</title>
        <authorList>
            <consortium name="DOE Joint Genome Institute"/>
            <person name="Vesth T.C."/>
            <person name="Nybo J."/>
            <person name="Theobald S."/>
            <person name="Brandl J."/>
            <person name="Frisvad J.C."/>
            <person name="Nielsen K.F."/>
            <person name="Lyhne E.K."/>
            <person name="Kogle M.E."/>
            <person name="Kuo A."/>
            <person name="Riley R."/>
            <person name="Clum A."/>
            <person name="Nolan M."/>
            <person name="Lipzen A."/>
            <person name="Salamov A."/>
            <person name="Henrissat B."/>
            <person name="Wiebenga A."/>
            <person name="De vries R.P."/>
            <person name="Grigoriev I.V."/>
            <person name="Mortensen U.H."/>
            <person name="Andersen M.R."/>
            <person name="Baker S.E."/>
        </authorList>
    </citation>
    <scope>NUCLEOTIDE SEQUENCE [LARGE SCALE GENOMIC DNA]</scope>
    <source>
        <strain evidence="18 19">CBS 115571</strain>
    </source>
</reference>
<dbReference type="GO" id="GO:0006351">
    <property type="term" value="P:DNA-templated transcription"/>
    <property type="evidence" value="ECO:0007669"/>
    <property type="project" value="InterPro"/>
</dbReference>
<dbReference type="STRING" id="1450538.A0A2V5GZD6"/>
<evidence type="ECO:0000313" key="19">
    <source>
        <dbReference type="Proteomes" id="UP000249829"/>
    </source>
</evidence>
<dbReference type="InterPro" id="IPR026891">
    <property type="entry name" value="Fn3-like"/>
</dbReference>
<dbReference type="Pfam" id="PF04082">
    <property type="entry name" value="Fungal_trans"/>
    <property type="match status" value="1"/>
</dbReference>
<dbReference type="InterPro" id="IPR036962">
    <property type="entry name" value="Glyco_hydro_3_N_sf"/>
</dbReference>
<comment type="catalytic activity">
    <reaction evidence="1">
        <text>Hydrolysis of terminal, non-reducing beta-D-glucosyl residues with release of beta-D-glucose.</text>
        <dbReference type="EC" id="3.2.1.21"/>
    </reaction>
</comment>
<name>A0A2V5GZD6_ASPV1</name>
<dbReference type="InterPro" id="IPR011658">
    <property type="entry name" value="PA14_dom"/>
</dbReference>
<dbReference type="Pfam" id="PF07691">
    <property type="entry name" value="PA14"/>
    <property type="match status" value="1"/>
</dbReference>
<dbReference type="Proteomes" id="UP000249829">
    <property type="component" value="Unassembled WGS sequence"/>
</dbReference>
<dbReference type="InterPro" id="IPR036881">
    <property type="entry name" value="Glyco_hydro_3_C_sf"/>
</dbReference>
<dbReference type="PRINTS" id="PR00133">
    <property type="entry name" value="GLHYDRLASE3"/>
</dbReference>
<keyword evidence="7" id="KW-0136">Cellulose degradation</keyword>
<sequence length="1356" mass="147901">MAFNAPSSTVDQLLQSLTLEEKVALLAGKNMWETANIDRLHIPSLKMTDGPAGARGSKWTYGSLTTWIPCGVSLAATFDPALVEKVGTVLGQETRRKGCQVLLAPTMNLSRSPLGGRNFEGYGEDPYLIGVMATAMIRGIQSQGVGACMKHFILNDTETRRFNVDQTIDERTLREVYMKPFTMAARDAAPWTAMVSYPKINGLHADLSPDILPRLLREELQYDRLVMSDWGGLNSTVESLLATTDLEMPGPPVRRGQRLLAAIHDGRIDLATHVDPSVRRVLQLLEQTGLLKSSDPTDVSSEQTTDDPAFHQIAREAAQSGLVLLKNADVLPLQPSRLRKIAIIGPNARKPTAGGAGSAAVNPFYITTPEECLRNAIQAANPDTKVTYRSGIGGSLRPPLLGNQLTVPDGSLQGLQVSFFAGHTFGGSVVATSLWDDSLIYLMSDGDIPAALEGRPYSYQASGIVTPSESGRYTWSLANTGKAKLFLDDELLIDNSEWSVVTGGFLGCSSEDRIASIHLEGGRAYRLRVDNVVTLPLVDAFDNTLFPRISGVRVGLALERDETLMLEQAVASAREADVAVVVVGHNKDSEGEGGDRAHMQLPGRTDELVAAVCAANPNTIVVVQAASAVTMPWVDAAAGIVMAWYQGQENGQALAQALLGHCNFSGKLPITFPQRLEDHGSHAWFPGEAAQDRNTFGEEVLVGYRYLDIQGIPPLWSFGFGLSYTRFELDDVRLSGTMSVSSPEIRVSIHARVLNVGGCDGQEVVQVYVAPSAQIEEMGLVGYSRTLAGFSKVIVPAGESRQVTISIPGSELRWYYAKTGQWRLDAGMYKCWSELTTVVMECTTPVACLNCRDKHLKCDGNLAGCTRCQSLSLPCHFIPSRRGRKCRPALPASSILSLASPASSIPMVQLNEQQLQPHEQQQSKEQDLQQFASFRGREQGLQLISLYYLHFHQAHPFLPPMETLLESNPPSYLLDILDFTSLHYLSSQFFHDSSKILLLAVQAAELSVEKTQAFLLLAIVQHGRQQAHEARSCLGQALQCALELGLHRREASDTLGIDAPLRAESLRRTWWEIFVVDVLLAAVQADGYLQFEMRETPEVPLPCGPEEYQPGCIMSPLLPTLGDLEHNSLFCGDVEFSPCAYRIEAAMMLRKCLRAGETHVTQEMLDVLSAAITAWFHRLPSSQRPILQANGILDEAMMQAVMLMHCASIYLHFPRSCLLAFLPITGRVLCSSPPALITTSPDPQLHTAKVAESAVQLSRLASLSPSVIDHSPFFGCTLVISSVIHVALMLSDGLQPPGPRQQYLALNLGVLKSMGETWPIAASAMQRIRQAVIEVHTAISCDTRPLLDVFSPSTSD</sequence>
<evidence type="ECO:0000256" key="7">
    <source>
        <dbReference type="ARBA" id="ARBA00023001"/>
    </source>
</evidence>
<dbReference type="Pfam" id="PF00933">
    <property type="entry name" value="Glyco_hydro_3"/>
    <property type="match status" value="1"/>
</dbReference>
<dbReference type="InterPro" id="IPR007219">
    <property type="entry name" value="XnlR_reg_dom"/>
</dbReference>
<proteinExistence type="inferred from homology"/>
<comment type="similarity">
    <text evidence="3">Belongs to the glycosyl hydrolase 3 family.</text>
</comment>
<dbReference type="PROSITE" id="PS50048">
    <property type="entry name" value="ZN2_CY6_FUNGAL_2"/>
    <property type="match status" value="1"/>
</dbReference>
<evidence type="ECO:0000256" key="14">
    <source>
        <dbReference type="ARBA" id="ARBA00023295"/>
    </source>
</evidence>
<comment type="pathway">
    <text evidence="2">Glycan metabolism; cellulose degradation.</text>
</comment>
<keyword evidence="14" id="KW-0326">Glycosidase</keyword>
<dbReference type="PROSITE" id="PS51820">
    <property type="entry name" value="PA14"/>
    <property type="match status" value="1"/>
</dbReference>
<feature type="domain" description="PA14" evidence="17">
    <location>
        <begin position="410"/>
        <end position="570"/>
    </location>
</feature>
<protein>
    <recommendedName>
        <fullName evidence="4">beta-glucosidase</fullName>
        <ecNumber evidence="4">3.2.1.21</ecNumber>
    </recommendedName>
</protein>
<evidence type="ECO:0000256" key="9">
    <source>
        <dbReference type="ARBA" id="ARBA00023125"/>
    </source>
</evidence>
<dbReference type="Gene3D" id="2.60.120.260">
    <property type="entry name" value="Galactose-binding domain-like"/>
    <property type="match status" value="1"/>
</dbReference>
<evidence type="ECO:0000256" key="8">
    <source>
        <dbReference type="ARBA" id="ARBA00023015"/>
    </source>
</evidence>
<dbReference type="EMBL" id="KZ825232">
    <property type="protein sequence ID" value="PYI13743.1"/>
    <property type="molecule type" value="Genomic_DNA"/>
</dbReference>
<gene>
    <name evidence="18" type="ORF">BO99DRAFT_485644</name>
</gene>
<dbReference type="Gene3D" id="3.20.20.300">
    <property type="entry name" value="Glycoside hydrolase, family 3, N-terminal domain"/>
    <property type="match status" value="1"/>
</dbReference>
<evidence type="ECO:0000256" key="3">
    <source>
        <dbReference type="ARBA" id="ARBA00005336"/>
    </source>
</evidence>
<dbReference type="SUPFAM" id="SSF56988">
    <property type="entry name" value="Anthrax protective antigen"/>
    <property type="match status" value="1"/>
</dbReference>
<dbReference type="InterPro" id="IPR001138">
    <property type="entry name" value="Zn2Cys6_DnaBD"/>
</dbReference>
<evidence type="ECO:0000259" key="16">
    <source>
        <dbReference type="PROSITE" id="PS50048"/>
    </source>
</evidence>
<dbReference type="SUPFAM" id="SSF52279">
    <property type="entry name" value="Beta-D-glucan exohydrolase, C-terminal domain"/>
    <property type="match status" value="1"/>
</dbReference>
<keyword evidence="11" id="KW-0325">Glycoprotein</keyword>
<feature type="domain" description="Zn(2)-C6 fungal-type" evidence="16">
    <location>
        <begin position="847"/>
        <end position="877"/>
    </location>
</feature>
<dbReference type="InterPro" id="IPR001764">
    <property type="entry name" value="Glyco_hydro_3_N"/>
</dbReference>
<dbReference type="InterPro" id="IPR002772">
    <property type="entry name" value="Glyco_hydro_3_C"/>
</dbReference>
<dbReference type="Pfam" id="PF14310">
    <property type="entry name" value="Fn3-like"/>
    <property type="match status" value="1"/>
</dbReference>
<dbReference type="SUPFAM" id="SSF51445">
    <property type="entry name" value="(Trans)glycosidases"/>
    <property type="match status" value="1"/>
</dbReference>
<evidence type="ECO:0000259" key="17">
    <source>
        <dbReference type="PROSITE" id="PS51820"/>
    </source>
</evidence>
<dbReference type="GO" id="GO:0008270">
    <property type="term" value="F:zinc ion binding"/>
    <property type="evidence" value="ECO:0007669"/>
    <property type="project" value="InterPro"/>
</dbReference>
<dbReference type="InterPro" id="IPR013783">
    <property type="entry name" value="Ig-like_fold"/>
</dbReference>
<dbReference type="GO" id="GO:0003677">
    <property type="term" value="F:DNA binding"/>
    <property type="evidence" value="ECO:0007669"/>
    <property type="project" value="UniProtKB-KW"/>
</dbReference>
<keyword evidence="19" id="KW-1185">Reference proteome</keyword>
<accession>A0A2V5GZD6</accession>
<keyword evidence="6" id="KW-0378">Hydrolase</keyword>
<dbReference type="UniPathway" id="UPA00696"/>
<dbReference type="CDD" id="cd00067">
    <property type="entry name" value="GAL4"/>
    <property type="match status" value="1"/>
</dbReference>
<dbReference type="InterPro" id="IPR050288">
    <property type="entry name" value="Cellulose_deg_GH3"/>
</dbReference>
<evidence type="ECO:0000256" key="15">
    <source>
        <dbReference type="ARBA" id="ARBA00023326"/>
    </source>
</evidence>
<evidence type="ECO:0000256" key="2">
    <source>
        <dbReference type="ARBA" id="ARBA00004987"/>
    </source>
</evidence>
<dbReference type="InterPro" id="IPR037524">
    <property type="entry name" value="PA14/GLEYA"/>
</dbReference>
<dbReference type="GO" id="GO:0008422">
    <property type="term" value="F:beta-glucosidase activity"/>
    <property type="evidence" value="ECO:0007669"/>
    <property type="project" value="UniProtKB-EC"/>
</dbReference>
<dbReference type="EC" id="3.2.1.21" evidence="4"/>